<protein>
    <recommendedName>
        <fullName evidence="1">DJ-1/PfpI domain-containing protein</fullName>
    </recommendedName>
</protein>
<reference evidence="2" key="1">
    <citation type="journal article" date="2023" name="BMC Genomics">
        <title>Chromosome-level genome assemblies of Cutaneotrichosporon spp. (Trichosporonales, Basidiomycota) reveal imbalanced evolution between nucleotide sequences and chromosome synteny.</title>
        <authorList>
            <person name="Kobayashi Y."/>
            <person name="Kayamori A."/>
            <person name="Aoki K."/>
            <person name="Shiwa Y."/>
            <person name="Matsutani M."/>
            <person name="Fujita N."/>
            <person name="Sugita T."/>
            <person name="Iwasaki W."/>
            <person name="Tanaka N."/>
            <person name="Takashima M."/>
        </authorList>
    </citation>
    <scope>NUCLEOTIDE SEQUENCE</scope>
    <source>
        <strain evidence="2">HIS019</strain>
    </source>
</reference>
<dbReference type="InterPro" id="IPR002818">
    <property type="entry name" value="DJ-1/PfpI"/>
</dbReference>
<dbReference type="PANTHER" id="PTHR43130">
    <property type="entry name" value="ARAC-FAMILY TRANSCRIPTIONAL REGULATOR"/>
    <property type="match status" value="1"/>
</dbReference>
<sequence length="237" mass="24992">MIHIGLLLFPDVQQLDIIGPHEMLTGLPGVQTHMVWKDLSPVRASTGLAMLPDTSFDSCPPLDVLVVPGGIGINPLLTDPDVVVWLRKTANSGIKYVTSVCTGSLLLASAGLLRGRRATSHWRFRDILVEGGAVPVKERIVTDREGKYVVMSGGGVTAGIDFALALAAELVGDDAAMGKQLYLEYAPAPPFDSGDPDTAPKRIVEAAIKATEANVVARTEGVRAGVAMTAKLEAEGK</sequence>
<proteinExistence type="predicted"/>
<evidence type="ECO:0000259" key="1">
    <source>
        <dbReference type="Pfam" id="PF01965"/>
    </source>
</evidence>
<dbReference type="GeneID" id="85495145"/>
<gene>
    <name evidence="2" type="ORF">CcaverHIS019_0400950</name>
</gene>
<keyword evidence="3" id="KW-1185">Reference proteome</keyword>
<organism evidence="2 3">
    <name type="scientific">Cutaneotrichosporon cavernicola</name>
    <dbReference type="NCBI Taxonomy" id="279322"/>
    <lineage>
        <taxon>Eukaryota</taxon>
        <taxon>Fungi</taxon>
        <taxon>Dikarya</taxon>
        <taxon>Basidiomycota</taxon>
        <taxon>Agaricomycotina</taxon>
        <taxon>Tremellomycetes</taxon>
        <taxon>Trichosporonales</taxon>
        <taxon>Trichosporonaceae</taxon>
        <taxon>Cutaneotrichosporon</taxon>
    </lineage>
</organism>
<dbReference type="InterPro" id="IPR052158">
    <property type="entry name" value="INH-QAR"/>
</dbReference>
<dbReference type="InterPro" id="IPR029062">
    <property type="entry name" value="Class_I_gatase-like"/>
</dbReference>
<dbReference type="PANTHER" id="PTHR43130:SF2">
    <property type="entry name" value="DJ-1_PFPI DOMAIN-CONTAINING PROTEIN"/>
    <property type="match status" value="1"/>
</dbReference>
<evidence type="ECO:0000313" key="2">
    <source>
        <dbReference type="EMBL" id="BEI91275.1"/>
    </source>
</evidence>
<dbReference type="Gene3D" id="3.40.50.880">
    <property type="match status" value="1"/>
</dbReference>
<dbReference type="EMBL" id="AP028215">
    <property type="protein sequence ID" value="BEI91275.1"/>
    <property type="molecule type" value="Genomic_DNA"/>
</dbReference>
<accession>A0AA48QVF0</accession>
<evidence type="ECO:0000313" key="3">
    <source>
        <dbReference type="Proteomes" id="UP001233271"/>
    </source>
</evidence>
<dbReference type="AlphaFoldDB" id="A0AA48QVF0"/>
<dbReference type="RefSeq" id="XP_060456540.1">
    <property type="nucleotide sequence ID" value="XM_060599891.1"/>
</dbReference>
<dbReference type="KEGG" id="ccac:CcaHIS019_0400950"/>
<dbReference type="SUPFAM" id="SSF52317">
    <property type="entry name" value="Class I glutamine amidotransferase-like"/>
    <property type="match status" value="1"/>
</dbReference>
<dbReference type="Pfam" id="PF01965">
    <property type="entry name" value="DJ-1_PfpI"/>
    <property type="match status" value="1"/>
</dbReference>
<dbReference type="CDD" id="cd03139">
    <property type="entry name" value="GATase1_PfpI_2"/>
    <property type="match status" value="1"/>
</dbReference>
<name>A0AA48QVF0_9TREE</name>
<dbReference type="GO" id="GO:0006355">
    <property type="term" value="P:regulation of DNA-templated transcription"/>
    <property type="evidence" value="ECO:0007669"/>
    <property type="project" value="TreeGrafter"/>
</dbReference>
<feature type="domain" description="DJ-1/PfpI" evidence="1">
    <location>
        <begin position="6"/>
        <end position="168"/>
    </location>
</feature>
<dbReference type="Proteomes" id="UP001233271">
    <property type="component" value="Chromosome 4"/>
</dbReference>